<keyword evidence="5" id="KW-0809">Transit peptide</keyword>
<dbReference type="PANTHER" id="PTHR43706">
    <property type="entry name" value="NADH DEHYDROGENASE"/>
    <property type="match status" value="1"/>
</dbReference>
<evidence type="ECO:0000256" key="3">
    <source>
        <dbReference type="ARBA" id="ARBA00022630"/>
    </source>
</evidence>
<evidence type="ECO:0000256" key="7">
    <source>
        <dbReference type="ARBA" id="ARBA00023027"/>
    </source>
</evidence>
<keyword evidence="7" id="KW-0520">NAD</keyword>
<dbReference type="PRINTS" id="PR00411">
    <property type="entry name" value="PNDRDTASEI"/>
</dbReference>
<evidence type="ECO:0000256" key="6">
    <source>
        <dbReference type="ARBA" id="ARBA00023002"/>
    </source>
</evidence>
<sequence length="435" mass="48377">MDANLPILPNHPRVVIIGGGFAGLAMAKKLRKQHFQVVLLDRNNYYTFQPLLYQVATGGLEPDSIAYPLRKIFQGNPKLSFRMAEVLHIKPEQKVVETTIGDISYDHLVVATGSQTNFFSFADQEEHMMGLKSVPEALNLRSFILQNFEKATVSLSTQAQDSLINIAIVGGGPTGVELAGALAEMKRFVFPKDYPDLDMQRMRIVLLEATPKLLGGMSEAASARALKDLQTLGVEVNLNAKVSYYDGSILITEDGFRLPTETLIWAAGVKGQFPSGISKDKIVGGNRIQVDAFNRVSDHEGVYVLGDAAAMITPETPRGYPMMAPVAIQQGQQLAANLIRSQKGQDWKPFKYLDKGTMATIGRNRAVVNFLGQTFHGIVAWLMWMFVHIMYLVGFRNKIATLMGWIYNYLTYDRALRLIIRPFARSKSPQVYTKV</sequence>
<accession>F4L523</accession>
<dbReference type="eggNOG" id="COG1252">
    <property type="taxonomic scope" value="Bacteria"/>
</dbReference>
<gene>
    <name evidence="12" type="ordered locus">Halhy_0839</name>
</gene>
<dbReference type="SUPFAM" id="SSF51905">
    <property type="entry name" value="FAD/NAD(P)-binding domain"/>
    <property type="match status" value="2"/>
</dbReference>
<keyword evidence="6" id="KW-0560">Oxidoreductase</keyword>
<dbReference type="InterPro" id="IPR054585">
    <property type="entry name" value="NDH2-like_C"/>
</dbReference>
<feature type="transmembrane region" description="Helical" evidence="9">
    <location>
        <begin position="374"/>
        <end position="393"/>
    </location>
</feature>
<dbReference type="RefSeq" id="WP_013763304.1">
    <property type="nucleotide sequence ID" value="NC_015510.1"/>
</dbReference>
<dbReference type="Proteomes" id="UP000008461">
    <property type="component" value="Chromosome"/>
</dbReference>
<keyword evidence="13" id="KW-1185">Reference proteome</keyword>
<dbReference type="OrthoDB" id="9781621at2"/>
<reference key="2">
    <citation type="submission" date="2011-04" db="EMBL/GenBank/DDBJ databases">
        <title>Complete sequence of chromosome of Haliscomenobacter hydrossis DSM 1100.</title>
        <authorList>
            <consortium name="US DOE Joint Genome Institute (JGI-PGF)"/>
            <person name="Lucas S."/>
            <person name="Han J."/>
            <person name="Lapidus A."/>
            <person name="Bruce D."/>
            <person name="Goodwin L."/>
            <person name="Pitluck S."/>
            <person name="Peters L."/>
            <person name="Kyrpides N."/>
            <person name="Mavromatis K."/>
            <person name="Ivanova N."/>
            <person name="Ovchinnikova G."/>
            <person name="Pagani I."/>
            <person name="Daligault H."/>
            <person name="Detter J.C."/>
            <person name="Han C."/>
            <person name="Land M."/>
            <person name="Hauser L."/>
            <person name="Markowitz V."/>
            <person name="Cheng J.-F."/>
            <person name="Hugenholtz P."/>
            <person name="Woyke T."/>
            <person name="Wu D."/>
            <person name="Verbarg S."/>
            <person name="Frueling A."/>
            <person name="Brambilla E."/>
            <person name="Klenk H.-P."/>
            <person name="Eisen J.A."/>
        </authorList>
    </citation>
    <scope>NUCLEOTIDE SEQUENCE</scope>
    <source>
        <strain>DSM 1100</strain>
    </source>
</reference>
<dbReference type="EMBL" id="CP002691">
    <property type="protein sequence ID" value="AEE48744.1"/>
    <property type="molecule type" value="Genomic_DNA"/>
</dbReference>
<evidence type="ECO:0000313" key="13">
    <source>
        <dbReference type="Proteomes" id="UP000008461"/>
    </source>
</evidence>
<proteinExistence type="inferred from homology"/>
<evidence type="ECO:0000256" key="9">
    <source>
        <dbReference type="SAM" id="Phobius"/>
    </source>
</evidence>
<comment type="catalytic activity">
    <reaction evidence="8">
        <text>a quinone + NADH + H(+) = a quinol + NAD(+)</text>
        <dbReference type="Rhea" id="RHEA:46160"/>
        <dbReference type="ChEBI" id="CHEBI:15378"/>
        <dbReference type="ChEBI" id="CHEBI:24646"/>
        <dbReference type="ChEBI" id="CHEBI:57540"/>
        <dbReference type="ChEBI" id="CHEBI:57945"/>
        <dbReference type="ChEBI" id="CHEBI:132124"/>
        <dbReference type="EC" id="1.6.5.9"/>
    </reaction>
</comment>
<comment type="similarity">
    <text evidence="1">Belongs to the NADH dehydrogenase family.</text>
</comment>
<evidence type="ECO:0000313" key="12">
    <source>
        <dbReference type="EMBL" id="AEE48744.1"/>
    </source>
</evidence>
<organism evidence="12 13">
    <name type="scientific">Haliscomenobacter hydrossis (strain ATCC 27775 / DSM 1100 / LMG 10767 / O)</name>
    <dbReference type="NCBI Taxonomy" id="760192"/>
    <lineage>
        <taxon>Bacteria</taxon>
        <taxon>Pseudomonadati</taxon>
        <taxon>Bacteroidota</taxon>
        <taxon>Saprospiria</taxon>
        <taxon>Saprospirales</taxon>
        <taxon>Haliscomenobacteraceae</taxon>
        <taxon>Haliscomenobacter</taxon>
    </lineage>
</organism>
<keyword evidence="9" id="KW-0812">Transmembrane</keyword>
<dbReference type="GO" id="GO:0050136">
    <property type="term" value="F:NADH dehydrogenase (quinone) (non-electrogenic) activity"/>
    <property type="evidence" value="ECO:0007669"/>
    <property type="project" value="UniProtKB-EC"/>
</dbReference>
<feature type="domain" description="External alternative NADH-ubiquinone oxidoreductase-like C-terminal" evidence="11">
    <location>
        <begin position="355"/>
        <end position="410"/>
    </location>
</feature>
<name>F4L523_HALH1</name>
<evidence type="ECO:0000256" key="1">
    <source>
        <dbReference type="ARBA" id="ARBA00005272"/>
    </source>
</evidence>
<keyword evidence="3" id="KW-0285">Flavoprotein</keyword>
<feature type="domain" description="FAD/NAD(P)-binding" evidence="10">
    <location>
        <begin position="13"/>
        <end position="331"/>
    </location>
</feature>
<evidence type="ECO:0000256" key="4">
    <source>
        <dbReference type="ARBA" id="ARBA00022827"/>
    </source>
</evidence>
<dbReference type="AlphaFoldDB" id="F4L523"/>
<dbReference type="InterPro" id="IPR036188">
    <property type="entry name" value="FAD/NAD-bd_sf"/>
</dbReference>
<keyword evidence="9" id="KW-1133">Transmembrane helix</keyword>
<dbReference type="InterPro" id="IPR045024">
    <property type="entry name" value="NDH-2"/>
</dbReference>
<dbReference type="STRING" id="760192.Halhy_0839"/>
<evidence type="ECO:0000256" key="2">
    <source>
        <dbReference type="ARBA" id="ARBA00012637"/>
    </source>
</evidence>
<dbReference type="HOGENOM" id="CLU_021377_7_1_10"/>
<evidence type="ECO:0000259" key="11">
    <source>
        <dbReference type="Pfam" id="PF22366"/>
    </source>
</evidence>
<protein>
    <recommendedName>
        <fullName evidence="2">NADH:ubiquinone reductase (non-electrogenic)</fullName>
        <ecNumber evidence="2">1.6.5.9</ecNumber>
    </recommendedName>
</protein>
<dbReference type="Pfam" id="PF22366">
    <property type="entry name" value="NDH2_C"/>
    <property type="match status" value="1"/>
</dbReference>
<dbReference type="Pfam" id="PF07992">
    <property type="entry name" value="Pyr_redox_2"/>
    <property type="match status" value="1"/>
</dbReference>
<dbReference type="KEGG" id="hhy:Halhy_0839"/>
<keyword evidence="4" id="KW-0274">FAD</keyword>
<dbReference type="InterPro" id="IPR023753">
    <property type="entry name" value="FAD/NAD-binding_dom"/>
</dbReference>
<reference evidence="12 13" key="1">
    <citation type="journal article" date="2011" name="Stand. Genomic Sci.">
        <title>Complete genome sequence of Haliscomenobacter hydrossis type strain (O).</title>
        <authorList>
            <consortium name="US DOE Joint Genome Institute (JGI-PGF)"/>
            <person name="Daligault H."/>
            <person name="Lapidus A."/>
            <person name="Zeytun A."/>
            <person name="Nolan M."/>
            <person name="Lucas S."/>
            <person name="Del Rio T.G."/>
            <person name="Tice H."/>
            <person name="Cheng J.F."/>
            <person name="Tapia R."/>
            <person name="Han C."/>
            <person name="Goodwin L."/>
            <person name="Pitluck S."/>
            <person name="Liolios K."/>
            <person name="Pagani I."/>
            <person name="Ivanova N."/>
            <person name="Huntemann M."/>
            <person name="Mavromatis K."/>
            <person name="Mikhailova N."/>
            <person name="Pati A."/>
            <person name="Chen A."/>
            <person name="Palaniappan K."/>
            <person name="Land M."/>
            <person name="Hauser L."/>
            <person name="Brambilla E.M."/>
            <person name="Rohde M."/>
            <person name="Verbarg S."/>
            <person name="Goker M."/>
            <person name="Bristow J."/>
            <person name="Eisen J.A."/>
            <person name="Markowitz V."/>
            <person name="Hugenholtz P."/>
            <person name="Kyrpides N.C."/>
            <person name="Klenk H.P."/>
            <person name="Woyke T."/>
        </authorList>
    </citation>
    <scope>NUCLEOTIDE SEQUENCE [LARGE SCALE GENOMIC DNA]</scope>
    <source>
        <strain evidence="13">ATCC 27775 / DSM 1100 / LMG 10767 / O</strain>
    </source>
</reference>
<dbReference type="PANTHER" id="PTHR43706:SF47">
    <property type="entry name" value="EXTERNAL NADH-UBIQUINONE OXIDOREDUCTASE 1, MITOCHONDRIAL-RELATED"/>
    <property type="match status" value="1"/>
</dbReference>
<dbReference type="PRINTS" id="PR00368">
    <property type="entry name" value="FADPNR"/>
</dbReference>
<evidence type="ECO:0000259" key="10">
    <source>
        <dbReference type="Pfam" id="PF07992"/>
    </source>
</evidence>
<keyword evidence="9" id="KW-0472">Membrane</keyword>
<dbReference type="Gene3D" id="3.50.50.100">
    <property type="match status" value="1"/>
</dbReference>
<dbReference type="EC" id="1.6.5.9" evidence="2"/>
<evidence type="ECO:0000256" key="5">
    <source>
        <dbReference type="ARBA" id="ARBA00022946"/>
    </source>
</evidence>
<evidence type="ECO:0000256" key="8">
    <source>
        <dbReference type="ARBA" id="ARBA00047599"/>
    </source>
</evidence>